<dbReference type="Proteomes" id="UP000664132">
    <property type="component" value="Unassembled WGS sequence"/>
</dbReference>
<feature type="domain" description="DUF3638" evidence="7">
    <location>
        <begin position="782"/>
        <end position="1021"/>
    </location>
</feature>
<proteinExistence type="predicted"/>
<keyword evidence="5" id="KW-0378">Hydrolase</keyword>
<dbReference type="AlphaFoldDB" id="A0A8H7TLA1"/>
<keyword evidence="6" id="KW-0788">Thiol protease</keyword>
<comment type="catalytic activity">
    <reaction evidence="1">
        <text>Thiol-dependent hydrolysis of ester, thioester, amide, peptide and isopeptide bonds formed by the C-terminal Gly of ubiquitin (a 76-residue protein attached to proteins as an intracellular targeting signal).</text>
        <dbReference type="EC" id="3.4.19.12"/>
    </reaction>
</comment>
<dbReference type="Pfam" id="PF12359">
    <property type="entry name" value="DUF3645"/>
    <property type="match status" value="1"/>
</dbReference>
<evidence type="ECO:0000313" key="10">
    <source>
        <dbReference type="Proteomes" id="UP000664132"/>
    </source>
</evidence>
<comment type="caution">
    <text evidence="9">The sequence shown here is derived from an EMBL/GenBank/DDBJ whole genome shotgun (WGS) entry which is preliminary data.</text>
</comment>
<dbReference type="PANTHER" id="PTHR13367">
    <property type="entry name" value="UBIQUITIN THIOESTERASE"/>
    <property type="match status" value="1"/>
</dbReference>
<keyword evidence="4" id="KW-0833">Ubl conjugation pathway</keyword>
<reference evidence="9" key="1">
    <citation type="submission" date="2021-02" db="EMBL/GenBank/DDBJ databases">
        <title>Genome sequence Cadophora malorum strain M34.</title>
        <authorList>
            <person name="Stefanovic E."/>
            <person name="Vu D."/>
            <person name="Scully C."/>
            <person name="Dijksterhuis J."/>
            <person name="Roader J."/>
            <person name="Houbraken J."/>
        </authorList>
    </citation>
    <scope>NUCLEOTIDE SEQUENCE</scope>
    <source>
        <strain evidence="9">M34</strain>
    </source>
</reference>
<dbReference type="EC" id="3.4.19.12" evidence="2"/>
<evidence type="ECO:0000256" key="4">
    <source>
        <dbReference type="ARBA" id="ARBA00022786"/>
    </source>
</evidence>
<accession>A0A8H7TLA1</accession>
<evidence type="ECO:0000256" key="3">
    <source>
        <dbReference type="ARBA" id="ARBA00022670"/>
    </source>
</evidence>
<keyword evidence="10" id="KW-1185">Reference proteome</keyword>
<protein>
    <recommendedName>
        <fullName evidence="2">ubiquitinyl hydrolase 1</fullName>
        <ecNumber evidence="2">3.4.19.12</ecNumber>
    </recommendedName>
</protein>
<dbReference type="InterPro" id="IPR051346">
    <property type="entry name" value="OTU_Deubiquitinase"/>
</dbReference>
<dbReference type="OrthoDB" id="3553037at2759"/>
<evidence type="ECO:0000259" key="7">
    <source>
        <dbReference type="Pfam" id="PF12340"/>
    </source>
</evidence>
<gene>
    <name evidence="9" type="ORF">IFR04_005925</name>
</gene>
<dbReference type="InterPro" id="IPR022105">
    <property type="entry name" value="DUF3645"/>
</dbReference>
<dbReference type="Pfam" id="PF12340">
    <property type="entry name" value="DUF3638"/>
    <property type="match status" value="1"/>
</dbReference>
<dbReference type="PANTHER" id="PTHR13367:SF34">
    <property type="match status" value="1"/>
</dbReference>
<sequence length="1227" mass="137070">MATKSHTKAVKSASNVGGEVCTRGWKEQIVPGDEGRYLVLPSPINFNLPQIQLTAYPNLRFPVLVYLTAFLGNAYVFRLGDGWSDGEQSSPPGLYFSELWFTFALMLTWNMDGGGAQILSVVQSERGKQPPPRSFLSEENTSHHDHVRINIDTGEDRIQHHQFLIDSQLRRLVDNGSLRSRLFKIYLHAVTSYCLPDTLTGRTGTEEALECLAQASTQSFMTFDNHEAEFLKNLARLSPSRKYYPKHLKPMETVTWRKFPTLQQHDRFFELVESIKARAASVQVFQQSQISALQLDMPRKFPELYMRAKIRLSNIRVDGYGAEDFTTKPDLRYLGRDQSDREISCEMQVFAISKLVDNWSKKNLKYCPRLLSKFESWGTPISGLSEPFTLGFSNILLDKPSELYPSMWCTFQVVLDGCNPQNHKYKVMSFLSTLAQSPHADTEIIHVLLAFATMAKLATRCLMPACKAIDLNYGYAPDRDHLMTLFKRHQRPFEQSIEVQFSALPGESKKATYRRRKAAFDSSVMSKLVSSVQNLVAQSPGSVIVWPTTQNLGRYVVVDDVKPAVLQLFDDWKLSQVFEKYVKNFAEVMKNEFVVEEEGPELHSFTRPRPLRPTVHRHIGAEDLFGGNAPQMNSPCAYQSLAILQAMVHNEVETSGDCQACAIPGDASRSGTLQDLLTRLASRAQGAYEENYVQDLEKSYAASAQHRSTSNLLDGEIGILVQQHLDETRGEVDDLYQKICTALRYSPTATHEVYHCAQMSPRLSPSIVLSFLSHGELENPGHVGWDPLARPDWLLLEVENSILIRQEQAEIVDQMISPSSGINSLMQLNMGQGESSVIVPIVAATIADGSKLARVVVLKSLSTQMFHLLQTKIGGLFNRQIYYIPISRSLKLAAELADQIKNLYRTCKKTGGVLLVQPEHVLSFELLGLDHASAAPGDVEMGNEKGNTAGEGASIGEAMIETQKWLLKHSRDILDKSDEILSVKFELIYTLGTQRATEFSPDRGQIVQRVLAILANVASSIAALFPNGIEIVSSSSSNAFPRIRILRQEAGDELLAAVARHVCGNGVTGLSVWNLPQQARNCLFKFLTCPYITLADMEPLQSSALNVDAMASGLLLLRGLFAGGILMFALSQKRWRVNYGLHLGRTRLAVPYLVKDSPSARAEVSHPDTAIVLTCLSYYYAGLDVKQIYVSFSELLQSDHPQEQYQEWTKCIPNMATAFKSLAGQLE</sequence>
<evidence type="ECO:0000256" key="2">
    <source>
        <dbReference type="ARBA" id="ARBA00012759"/>
    </source>
</evidence>
<dbReference type="EMBL" id="JAFJYH010000074">
    <property type="protein sequence ID" value="KAG4420948.1"/>
    <property type="molecule type" value="Genomic_DNA"/>
</dbReference>
<dbReference type="GO" id="GO:0006508">
    <property type="term" value="P:proteolysis"/>
    <property type="evidence" value="ECO:0007669"/>
    <property type="project" value="UniProtKB-KW"/>
</dbReference>
<evidence type="ECO:0000256" key="6">
    <source>
        <dbReference type="ARBA" id="ARBA00022807"/>
    </source>
</evidence>
<feature type="domain" description="DUF3645" evidence="8">
    <location>
        <begin position="1142"/>
        <end position="1174"/>
    </location>
</feature>
<organism evidence="9 10">
    <name type="scientific">Cadophora malorum</name>
    <dbReference type="NCBI Taxonomy" id="108018"/>
    <lineage>
        <taxon>Eukaryota</taxon>
        <taxon>Fungi</taxon>
        <taxon>Dikarya</taxon>
        <taxon>Ascomycota</taxon>
        <taxon>Pezizomycotina</taxon>
        <taxon>Leotiomycetes</taxon>
        <taxon>Helotiales</taxon>
        <taxon>Ploettnerulaceae</taxon>
        <taxon>Cadophora</taxon>
    </lineage>
</organism>
<evidence type="ECO:0000256" key="1">
    <source>
        <dbReference type="ARBA" id="ARBA00000707"/>
    </source>
</evidence>
<evidence type="ECO:0000259" key="8">
    <source>
        <dbReference type="Pfam" id="PF12359"/>
    </source>
</evidence>
<dbReference type="GO" id="GO:0004843">
    <property type="term" value="F:cysteine-type deubiquitinase activity"/>
    <property type="evidence" value="ECO:0007669"/>
    <property type="project" value="UniProtKB-EC"/>
</dbReference>
<evidence type="ECO:0000313" key="9">
    <source>
        <dbReference type="EMBL" id="KAG4420948.1"/>
    </source>
</evidence>
<evidence type="ECO:0000256" key="5">
    <source>
        <dbReference type="ARBA" id="ARBA00022801"/>
    </source>
</evidence>
<keyword evidence="3" id="KW-0645">Protease</keyword>
<dbReference type="InterPro" id="IPR022099">
    <property type="entry name" value="DUF3638"/>
</dbReference>
<name>A0A8H7TLA1_9HELO</name>